<proteinExistence type="inferred from homology"/>
<sequence>MSGKFRNGFTLIELLVLMAVLGVVAAIAVPSFSRVIESNQLTTTNNDVVGALNMARAEAVRSGAPRSLVPDTTFTNGYEIVEDDGTVISEFEGASGQFTIALTSGGNPRFGATGLLLGGGSEFNVCRASGEDGTRIRITAGGQIRSARITCP</sequence>
<feature type="domain" description="General secretion pathway GspH" evidence="11">
    <location>
        <begin position="46"/>
        <end position="142"/>
    </location>
</feature>
<dbReference type="STRING" id="564117.SAMN05216369_3351"/>
<evidence type="ECO:0000256" key="7">
    <source>
        <dbReference type="ARBA" id="ARBA00022989"/>
    </source>
</evidence>
<comment type="subcellular location">
    <subcellularLocation>
        <location evidence="1">Cell inner membrane</location>
        <topology evidence="1">Single-pass membrane protein</topology>
    </subcellularLocation>
</comment>
<dbReference type="InterPro" id="IPR012902">
    <property type="entry name" value="N_methyl_site"/>
</dbReference>
<dbReference type="GO" id="GO:0015627">
    <property type="term" value="C:type II protein secretion system complex"/>
    <property type="evidence" value="ECO:0007669"/>
    <property type="project" value="InterPro"/>
</dbReference>
<dbReference type="SUPFAM" id="SSF54523">
    <property type="entry name" value="Pili subunits"/>
    <property type="match status" value="1"/>
</dbReference>
<evidence type="ECO:0000313" key="13">
    <source>
        <dbReference type="Proteomes" id="UP000184497"/>
    </source>
</evidence>
<dbReference type="NCBIfam" id="TIGR02532">
    <property type="entry name" value="IV_pilin_GFxxxE"/>
    <property type="match status" value="1"/>
</dbReference>
<dbReference type="AlphaFoldDB" id="A0A1M6VUZ3"/>
<keyword evidence="7" id="KW-1133">Transmembrane helix</keyword>
<evidence type="ECO:0000313" key="12">
    <source>
        <dbReference type="EMBL" id="SHK85251.1"/>
    </source>
</evidence>
<dbReference type="EMBL" id="FRAQ01000005">
    <property type="protein sequence ID" value="SHK85251.1"/>
    <property type="molecule type" value="Genomic_DNA"/>
</dbReference>
<evidence type="ECO:0000259" key="11">
    <source>
        <dbReference type="Pfam" id="PF12019"/>
    </source>
</evidence>
<organism evidence="12 13">
    <name type="scientific">Marinobacter antarcticus</name>
    <dbReference type="NCBI Taxonomy" id="564117"/>
    <lineage>
        <taxon>Bacteria</taxon>
        <taxon>Pseudomonadati</taxon>
        <taxon>Pseudomonadota</taxon>
        <taxon>Gammaproteobacteria</taxon>
        <taxon>Pseudomonadales</taxon>
        <taxon>Marinobacteraceae</taxon>
        <taxon>Marinobacter</taxon>
    </lineage>
</organism>
<gene>
    <name evidence="12" type="ORF">SAMN05216369_3351</name>
</gene>
<dbReference type="GO" id="GO:0015628">
    <property type="term" value="P:protein secretion by the type II secretion system"/>
    <property type="evidence" value="ECO:0007669"/>
    <property type="project" value="InterPro"/>
</dbReference>
<keyword evidence="8" id="KW-0472">Membrane</keyword>
<comment type="similarity">
    <text evidence="9">Belongs to the GSP H family.</text>
</comment>
<dbReference type="OrthoDB" id="6367648at2"/>
<dbReference type="InterPro" id="IPR045584">
    <property type="entry name" value="Pilin-like"/>
</dbReference>
<keyword evidence="5" id="KW-0997">Cell inner membrane</keyword>
<dbReference type="GO" id="GO:0005886">
    <property type="term" value="C:plasma membrane"/>
    <property type="evidence" value="ECO:0007669"/>
    <property type="project" value="UniProtKB-SubCell"/>
</dbReference>
<name>A0A1M6VUZ3_9GAMM</name>
<keyword evidence="6" id="KW-0812">Transmembrane</keyword>
<keyword evidence="3" id="KW-1003">Cell membrane</keyword>
<keyword evidence="13" id="KW-1185">Reference proteome</keyword>
<keyword evidence="4" id="KW-0488">Methylation</keyword>
<evidence type="ECO:0000256" key="8">
    <source>
        <dbReference type="ARBA" id="ARBA00023136"/>
    </source>
</evidence>
<dbReference type="Pfam" id="PF12019">
    <property type="entry name" value="GspH"/>
    <property type="match status" value="1"/>
</dbReference>
<protein>
    <recommendedName>
        <fullName evidence="2">Type II secretion system protein H</fullName>
    </recommendedName>
    <alternativeName>
        <fullName evidence="10">General secretion pathway protein H</fullName>
    </alternativeName>
</protein>
<dbReference type="Proteomes" id="UP000184497">
    <property type="component" value="Unassembled WGS sequence"/>
</dbReference>
<accession>A0A1M6VUZ3</accession>
<evidence type="ECO:0000256" key="5">
    <source>
        <dbReference type="ARBA" id="ARBA00022519"/>
    </source>
</evidence>
<dbReference type="RefSeq" id="WP_072799581.1">
    <property type="nucleotide sequence ID" value="NZ_FRAQ01000005.1"/>
</dbReference>
<evidence type="ECO:0000256" key="6">
    <source>
        <dbReference type="ARBA" id="ARBA00022692"/>
    </source>
</evidence>
<evidence type="ECO:0000256" key="10">
    <source>
        <dbReference type="ARBA" id="ARBA00030775"/>
    </source>
</evidence>
<evidence type="ECO:0000256" key="4">
    <source>
        <dbReference type="ARBA" id="ARBA00022481"/>
    </source>
</evidence>
<dbReference type="Gene3D" id="3.55.40.10">
    <property type="entry name" value="minor pseudopilin epsh domain"/>
    <property type="match status" value="1"/>
</dbReference>
<evidence type="ECO:0000256" key="9">
    <source>
        <dbReference type="ARBA" id="ARBA00025772"/>
    </source>
</evidence>
<evidence type="ECO:0000256" key="1">
    <source>
        <dbReference type="ARBA" id="ARBA00004377"/>
    </source>
</evidence>
<reference evidence="13" key="1">
    <citation type="submission" date="2016-11" db="EMBL/GenBank/DDBJ databases">
        <authorList>
            <person name="Varghese N."/>
            <person name="Submissions S."/>
        </authorList>
    </citation>
    <scope>NUCLEOTIDE SEQUENCE [LARGE SCALE GENOMIC DNA]</scope>
    <source>
        <strain evidence="13">CGMCC 1.10835</strain>
    </source>
</reference>
<dbReference type="InterPro" id="IPR022346">
    <property type="entry name" value="T2SS_GspH"/>
</dbReference>
<evidence type="ECO:0000256" key="2">
    <source>
        <dbReference type="ARBA" id="ARBA00021549"/>
    </source>
</evidence>
<dbReference type="Pfam" id="PF07963">
    <property type="entry name" value="N_methyl"/>
    <property type="match status" value="1"/>
</dbReference>
<evidence type="ECO:0000256" key="3">
    <source>
        <dbReference type="ARBA" id="ARBA00022475"/>
    </source>
</evidence>